<dbReference type="InterPro" id="IPR014507">
    <property type="entry name" value="Baseplate_assembly_J_pred"/>
</dbReference>
<dbReference type="InterPro" id="IPR058531">
    <property type="entry name" value="Baseplate_J_M"/>
</dbReference>
<dbReference type="EMBL" id="KP137434">
    <property type="protein sequence ID" value="AJA72943.1"/>
    <property type="molecule type" value="Genomic_DNA"/>
</dbReference>
<dbReference type="KEGG" id="vg:26634297"/>
<evidence type="ECO:0000313" key="2">
    <source>
        <dbReference type="EMBL" id="AJA72943.1"/>
    </source>
</evidence>
<name>A0A0M3LPQ9_9CAUD</name>
<accession>A0A0M3LPQ9</accession>
<dbReference type="PANTHER" id="PTHR35862:SF1">
    <property type="entry name" value="FELS-2 PROPHAGE PROTEIN"/>
    <property type="match status" value="1"/>
</dbReference>
<gene>
    <name evidence="2" type="ORF">587AP1_19</name>
</gene>
<feature type="domain" description="Baseplate J-like central" evidence="1">
    <location>
        <begin position="138"/>
        <end position="209"/>
    </location>
</feature>
<organism evidence="2 3">
    <name type="scientific">Mannheimia phage vB_MhM_587AP1</name>
    <dbReference type="NCBI Taxonomy" id="1572744"/>
    <lineage>
        <taxon>Viruses</taxon>
        <taxon>Duplodnaviria</taxon>
        <taxon>Heunggongvirae</taxon>
        <taxon>Uroviricota</taxon>
        <taxon>Caudoviricetes</taxon>
        <taxon>Peduoviridae</taxon>
        <taxon>Baylorvirus</taxon>
        <taxon>Baylorvirus bv1127AP1</taxon>
    </lineage>
</organism>
<dbReference type="GeneID" id="26634297"/>
<dbReference type="PIRSF" id="PIRSF020481">
    <property type="entry name" value="BAP"/>
    <property type="match status" value="1"/>
</dbReference>
<evidence type="ECO:0000259" key="1">
    <source>
        <dbReference type="Pfam" id="PF26078"/>
    </source>
</evidence>
<dbReference type="RefSeq" id="YP_009207772.1">
    <property type="nucleotide sequence ID" value="NC_028898.1"/>
</dbReference>
<proteinExistence type="predicted"/>
<dbReference type="PANTHER" id="PTHR35862">
    <property type="entry name" value="FELS-2 PROPHAGE PROTEIN"/>
    <property type="match status" value="1"/>
</dbReference>
<sequence>MSEIVDLSKLPAPKVLEELDYETLLAERKAKFLSLYPESERSVMAARLALESEPITKLLEENCYLQLMERQRINSAAQATMLAYATGTDLDVIGGNYNVKRLVVQPEDLTKNPPIQEELEPDDDFRQRVQLKLESISGAGPRKAYTYHALSSHGRIADVSVISPKPAYVTVTVTSRVGTGQADDEIINAVTAALNDEDVRPIADRVTVQGAEIVEYTIEAVLKIYKGPEKEPILKAAQANLESYIQHTKRIGRDVTHSGIYAALHVAGVQNVQIKAPKNDLVLTPYQAGYCTGTVLSIEASDEYS</sequence>
<dbReference type="Proteomes" id="UP000203706">
    <property type="component" value="Segment"/>
</dbReference>
<dbReference type="InterPro" id="IPR052726">
    <property type="entry name" value="Phage_Baseplate_Hub"/>
</dbReference>
<dbReference type="OrthoDB" id="4712at10239"/>
<reference evidence="2 3" key="1">
    <citation type="journal article" date="2015" name="BMC Microbiol.">
        <title>Comparative analysis of multiple inducible phages from Mannheimia haemolytica.</title>
        <authorList>
            <person name="Niu Y.D."/>
            <person name="Cook S.R."/>
            <person name="Wang J."/>
            <person name="Klima C.L."/>
            <person name="Hsu Y.H."/>
            <person name="Kropinski A.M."/>
            <person name="Turner D."/>
            <person name="McAllister T.A."/>
        </authorList>
    </citation>
    <scope>NUCLEOTIDE SEQUENCE [LARGE SCALE GENOMIC DNA]</scope>
</reference>
<evidence type="ECO:0000313" key="3">
    <source>
        <dbReference type="Proteomes" id="UP000203706"/>
    </source>
</evidence>
<dbReference type="Pfam" id="PF26078">
    <property type="entry name" value="Baseplate_J_M"/>
    <property type="match status" value="1"/>
</dbReference>
<protein>
    <submittedName>
        <fullName evidence="2">Baseplate assembly protein J</fullName>
    </submittedName>
</protein>